<evidence type="ECO:0000256" key="1">
    <source>
        <dbReference type="SAM" id="MobiDB-lite"/>
    </source>
</evidence>
<dbReference type="Proteomes" id="UP001385892">
    <property type="component" value="Unassembled WGS sequence"/>
</dbReference>
<evidence type="ECO:0000313" key="2">
    <source>
        <dbReference type="EMBL" id="MEJ8849337.1"/>
    </source>
</evidence>
<organism evidence="2 3">
    <name type="scientific">Variovorax rhizosphaerae</name>
    <dbReference type="NCBI Taxonomy" id="1836200"/>
    <lineage>
        <taxon>Bacteria</taxon>
        <taxon>Pseudomonadati</taxon>
        <taxon>Pseudomonadota</taxon>
        <taxon>Betaproteobacteria</taxon>
        <taxon>Burkholderiales</taxon>
        <taxon>Comamonadaceae</taxon>
        <taxon>Variovorax</taxon>
    </lineage>
</organism>
<reference evidence="2 3" key="1">
    <citation type="submission" date="2024-03" db="EMBL/GenBank/DDBJ databases">
        <title>Novel species of the genus Variovorax.</title>
        <authorList>
            <person name="Liu Q."/>
            <person name="Xin Y.-H."/>
        </authorList>
    </citation>
    <scope>NUCLEOTIDE SEQUENCE [LARGE SCALE GENOMIC DNA]</scope>
    <source>
        <strain evidence="2 3">KACC 18900</strain>
    </source>
</reference>
<sequence length="41" mass="4533">MHTLNAQLNNTTERERPRPQPGSPMDATRGGTPVRALHINP</sequence>
<dbReference type="EMBL" id="JBBKZT010000010">
    <property type="protein sequence ID" value="MEJ8849337.1"/>
    <property type="molecule type" value="Genomic_DNA"/>
</dbReference>
<accession>A0ABU8WS45</accession>
<gene>
    <name evidence="2" type="ORF">WKW82_21975</name>
</gene>
<evidence type="ECO:0000313" key="3">
    <source>
        <dbReference type="Proteomes" id="UP001385892"/>
    </source>
</evidence>
<protein>
    <submittedName>
        <fullName evidence="2">Uncharacterized protein</fullName>
    </submittedName>
</protein>
<name>A0ABU8WS45_9BURK</name>
<keyword evidence="3" id="KW-1185">Reference proteome</keyword>
<proteinExistence type="predicted"/>
<comment type="caution">
    <text evidence="2">The sequence shown here is derived from an EMBL/GenBank/DDBJ whole genome shotgun (WGS) entry which is preliminary data.</text>
</comment>
<feature type="region of interest" description="Disordered" evidence="1">
    <location>
        <begin position="1"/>
        <end position="41"/>
    </location>
</feature>
<dbReference type="RefSeq" id="WP_340344466.1">
    <property type="nucleotide sequence ID" value="NZ_JBBKZT010000010.1"/>
</dbReference>
<feature type="compositionally biased region" description="Polar residues" evidence="1">
    <location>
        <begin position="1"/>
        <end position="11"/>
    </location>
</feature>